<comment type="caution">
    <text evidence="1">The sequence shown here is derived from an EMBL/GenBank/DDBJ whole genome shotgun (WGS) entry which is preliminary data.</text>
</comment>
<reference evidence="1 2" key="1">
    <citation type="submission" date="2016-08" db="EMBL/GenBank/DDBJ databases">
        <title>Draft genome sequence of Candidatus Piscirickettsia litoralis, from seawater.</title>
        <authorList>
            <person name="Wan X."/>
            <person name="Lee A.J."/>
            <person name="Hou S."/>
            <person name="Donachie S.P."/>
        </authorList>
    </citation>
    <scope>NUCLEOTIDE SEQUENCE [LARGE SCALE GENOMIC DNA]</scope>
    <source>
        <strain evidence="1 2">Y2</strain>
    </source>
</reference>
<dbReference type="EMBL" id="MDTU01000001">
    <property type="protein sequence ID" value="ODN42849.1"/>
    <property type="molecule type" value="Genomic_DNA"/>
</dbReference>
<organism evidence="1 2">
    <name type="scientific">Piscirickettsia litoralis</name>
    <dbReference type="NCBI Taxonomy" id="1891921"/>
    <lineage>
        <taxon>Bacteria</taxon>
        <taxon>Pseudomonadati</taxon>
        <taxon>Pseudomonadota</taxon>
        <taxon>Gammaproteobacteria</taxon>
        <taxon>Thiotrichales</taxon>
        <taxon>Piscirickettsiaceae</taxon>
        <taxon>Piscirickettsia</taxon>
    </lineage>
</organism>
<gene>
    <name evidence="1" type="ORF">BGC07_07835</name>
</gene>
<dbReference type="Proteomes" id="UP000094329">
    <property type="component" value="Unassembled WGS sequence"/>
</dbReference>
<evidence type="ECO:0000313" key="1">
    <source>
        <dbReference type="EMBL" id="ODN42849.1"/>
    </source>
</evidence>
<dbReference type="RefSeq" id="WP_069312646.1">
    <property type="nucleotide sequence ID" value="NZ_MDTU01000001.1"/>
</dbReference>
<protein>
    <submittedName>
        <fullName evidence="1">Uncharacterized protein</fullName>
    </submittedName>
</protein>
<evidence type="ECO:0000313" key="2">
    <source>
        <dbReference type="Proteomes" id="UP000094329"/>
    </source>
</evidence>
<keyword evidence="2" id="KW-1185">Reference proteome</keyword>
<sequence>MKTCWLIGLVLSLNITVGFALQLPFPPPFTSAAHCSIWLQSRILSPIKKNWFKKLTSNQVQYSANDIKQLSHFSHWFKNAINNSQENYDDGLLTSIQGVCYLFSSKNKADIKLGKKILTKEISAFNTYSASLPDEIPLHCDINKHCSIGSISQSWPLGVSSNSLLPFGT</sequence>
<accession>A0ABX3A2I5</accession>
<name>A0ABX3A2I5_9GAMM</name>
<proteinExistence type="predicted"/>